<evidence type="ECO:0000256" key="1">
    <source>
        <dbReference type="ARBA" id="ARBA00000188"/>
    </source>
</evidence>
<evidence type="ECO:0000313" key="8">
    <source>
        <dbReference type="EMBL" id="QIK75270.1"/>
    </source>
</evidence>
<dbReference type="KEGG" id="npi:G7071_07335"/>
<dbReference type="EC" id="4.2.1.47" evidence="4"/>
<evidence type="ECO:0000256" key="4">
    <source>
        <dbReference type="ARBA" id="ARBA00011989"/>
    </source>
</evidence>
<dbReference type="Gene3D" id="3.90.25.10">
    <property type="entry name" value="UDP-galactose 4-epimerase, domain 1"/>
    <property type="match status" value="1"/>
</dbReference>
<gene>
    <name evidence="8" type="ORF">G7071_07335</name>
</gene>
<protein>
    <recommendedName>
        <fullName evidence="4">GDP-mannose 4,6-dehydratase</fullName>
        <ecNumber evidence="4">4.2.1.47</ecNumber>
    </recommendedName>
</protein>
<dbReference type="AlphaFoldDB" id="A0A6G7YES8"/>
<comment type="similarity">
    <text evidence="3">Belongs to the NAD(P)-dependent epimerase/dehydratase family. GDP-mannose 4,6-dehydratase subfamily.</text>
</comment>
<dbReference type="Proteomes" id="UP000502035">
    <property type="component" value="Chromosome"/>
</dbReference>
<dbReference type="InterPro" id="IPR036291">
    <property type="entry name" value="NAD(P)-bd_dom_sf"/>
</dbReference>
<dbReference type="InterPro" id="IPR006368">
    <property type="entry name" value="GDP_Man_deHydtase"/>
</dbReference>
<dbReference type="CDD" id="cd05260">
    <property type="entry name" value="GDP_MD_SDR_e"/>
    <property type="match status" value="1"/>
</dbReference>
<dbReference type="Pfam" id="PF16363">
    <property type="entry name" value="GDP_Man_Dehyd"/>
    <property type="match status" value="1"/>
</dbReference>
<accession>A0A6G7YES8</accession>
<dbReference type="PANTHER" id="PTHR43715:SF1">
    <property type="entry name" value="GDP-MANNOSE 4,6 DEHYDRATASE"/>
    <property type="match status" value="1"/>
</dbReference>
<feature type="domain" description="NAD(P)-binding" evidence="7">
    <location>
        <begin position="5"/>
        <end position="305"/>
    </location>
</feature>
<evidence type="ECO:0000313" key="9">
    <source>
        <dbReference type="Proteomes" id="UP000502035"/>
    </source>
</evidence>
<dbReference type="GO" id="GO:0008446">
    <property type="term" value="F:GDP-mannose 4,6-dehydratase activity"/>
    <property type="evidence" value="ECO:0007669"/>
    <property type="project" value="UniProtKB-EC"/>
</dbReference>
<comment type="function">
    <text evidence="6">Catalyzes the conversion of GDP-D-mannose to GDP-4-dehydro-6-deoxy-D-mannose.</text>
</comment>
<dbReference type="PANTHER" id="PTHR43715">
    <property type="entry name" value="GDP-MANNOSE 4,6-DEHYDRATASE"/>
    <property type="match status" value="1"/>
</dbReference>
<evidence type="ECO:0000259" key="7">
    <source>
        <dbReference type="Pfam" id="PF16363"/>
    </source>
</evidence>
<dbReference type="SUPFAM" id="SSF51735">
    <property type="entry name" value="NAD(P)-binding Rossmann-fold domains"/>
    <property type="match status" value="1"/>
</dbReference>
<dbReference type="InterPro" id="IPR016040">
    <property type="entry name" value="NAD(P)-bd_dom"/>
</dbReference>
<dbReference type="GO" id="GO:0042351">
    <property type="term" value="P:'de novo' GDP-L-fucose biosynthetic process"/>
    <property type="evidence" value="ECO:0007669"/>
    <property type="project" value="TreeGrafter"/>
</dbReference>
<sequence length="310" mass="33706">MTRALITGVGGQDGSYLAERLVADGVEVHALVLDEGRRPPYCPSEVILHLGDLADVEATRRLVVDLAPDEIYNLAAISSVAQSWSEPDLVSRVNGFAAVALLESARQVGEHVRFVQASSAEIFGEPATSPQDEDTPVAPTNPYGAAKAYAHLSVAVQRRRGLHASSLVLYNHESPRRPERFVTRKITAGVAAIAQGRADELVLGNLSARRDWGWAPDYVEAMLLAARADEPQDFVIATGVAHSVRDFVAAAFRHAGIEDWEGLVRSDPGLTRPADATELRGDATRARERLGWRPSMQFDEIVIRMVDAEQ</sequence>
<dbReference type="Gene3D" id="3.40.50.720">
    <property type="entry name" value="NAD(P)-binding Rossmann-like Domain"/>
    <property type="match status" value="1"/>
</dbReference>
<dbReference type="FunFam" id="3.40.50.720:FF:000924">
    <property type="entry name" value="GDP-mannose 4,6 dehydratase"/>
    <property type="match status" value="1"/>
</dbReference>
<keyword evidence="5" id="KW-0456">Lyase</keyword>
<evidence type="ECO:0000256" key="2">
    <source>
        <dbReference type="ARBA" id="ARBA00001937"/>
    </source>
</evidence>
<evidence type="ECO:0000256" key="6">
    <source>
        <dbReference type="ARBA" id="ARBA00059383"/>
    </source>
</evidence>
<organism evidence="8 9">
    <name type="scientific">Nocardioides piscis</name>
    <dbReference type="NCBI Taxonomy" id="2714938"/>
    <lineage>
        <taxon>Bacteria</taxon>
        <taxon>Bacillati</taxon>
        <taxon>Actinomycetota</taxon>
        <taxon>Actinomycetes</taxon>
        <taxon>Propionibacteriales</taxon>
        <taxon>Nocardioidaceae</taxon>
        <taxon>Nocardioides</taxon>
    </lineage>
</organism>
<name>A0A6G7YES8_9ACTN</name>
<comment type="catalytic activity">
    <reaction evidence="1">
        <text>GDP-alpha-D-mannose = GDP-4-dehydro-alpha-D-rhamnose + H2O</text>
        <dbReference type="Rhea" id="RHEA:23820"/>
        <dbReference type="ChEBI" id="CHEBI:15377"/>
        <dbReference type="ChEBI" id="CHEBI:57527"/>
        <dbReference type="ChEBI" id="CHEBI:57964"/>
        <dbReference type="EC" id="4.2.1.47"/>
    </reaction>
</comment>
<evidence type="ECO:0000256" key="5">
    <source>
        <dbReference type="ARBA" id="ARBA00023239"/>
    </source>
</evidence>
<dbReference type="RefSeq" id="WP_166316789.1">
    <property type="nucleotide sequence ID" value="NZ_CP049866.1"/>
</dbReference>
<proteinExistence type="inferred from homology"/>
<comment type="cofactor">
    <cofactor evidence="2">
        <name>NADP(+)</name>
        <dbReference type="ChEBI" id="CHEBI:58349"/>
    </cofactor>
</comment>
<reference evidence="8 9" key="1">
    <citation type="submission" date="2020-03" db="EMBL/GenBank/DDBJ databases">
        <title>Nocardioides sp. nov., isolated from fish.</title>
        <authorList>
            <person name="Hyun D.-W."/>
            <person name="Bae J.-W."/>
        </authorList>
    </citation>
    <scope>NUCLEOTIDE SEQUENCE [LARGE SCALE GENOMIC DNA]</scope>
    <source>
        <strain evidence="8 9">HDW12A</strain>
    </source>
</reference>
<evidence type="ECO:0000256" key="3">
    <source>
        <dbReference type="ARBA" id="ARBA00009263"/>
    </source>
</evidence>
<dbReference type="EMBL" id="CP049866">
    <property type="protein sequence ID" value="QIK75270.1"/>
    <property type="molecule type" value="Genomic_DNA"/>
</dbReference>
<keyword evidence="9" id="KW-1185">Reference proteome</keyword>